<dbReference type="OrthoDB" id="9781023at2"/>
<feature type="domain" description="CobE/GbiG C-terminal" evidence="1">
    <location>
        <begin position="256"/>
        <end position="373"/>
    </location>
</feature>
<evidence type="ECO:0000259" key="1">
    <source>
        <dbReference type="Pfam" id="PF01890"/>
    </source>
</evidence>
<gene>
    <name evidence="4" type="ORF">ERS852502_00420</name>
</gene>
<dbReference type="InterPro" id="IPR036518">
    <property type="entry name" value="CobE/GbiG_C_sf"/>
</dbReference>
<evidence type="ECO:0000313" key="4">
    <source>
        <dbReference type="EMBL" id="CUQ82121.1"/>
    </source>
</evidence>
<sequence length="382" mass="41969">MKVVILSFTQAGTRLGERIGSQFRNEGITCQNYAPAGYAFADVLPFPDNPKELIREGWGETSFLFIGAVGIAVRYIAPYVKDKFTDSAVVVMDEKAGYVIPLLSGHLGGAVELSNQLAVWTGAVPVQTTATDVQGKFAVDVFAKKNHLYFTEREAAKQISAAVLDGKQVGLWIGEGLVFEQEDFQKSCLKELILCGSQEELYSFAEEHPVIVITKTAEEGRQFVESLAGSLWGDVRNNVCGCERKPCILLLYPINITAGVGCRKQISKELFEKGLNDVLEGYGLEPTQLKQLASIDLKKEEPAILAYAQKYKVPFATYPAEQLEKITEVSATSRFVKQVTGVDNVCERAARTADADGELLCPKCIREQMTVALTETEVTLQF</sequence>
<evidence type="ECO:0000259" key="2">
    <source>
        <dbReference type="Pfam" id="PF11760"/>
    </source>
</evidence>
<dbReference type="InterPro" id="IPR021744">
    <property type="entry name" value="CbiG_N"/>
</dbReference>
<feature type="domain" description="Cobalamin biosynthesis central region" evidence="3">
    <location>
        <begin position="137"/>
        <end position="219"/>
    </location>
</feature>
<protein>
    <submittedName>
        <fullName evidence="4">Cobalamin biosynthesis protein CbiG</fullName>
    </submittedName>
</protein>
<organism evidence="4 5">
    <name type="scientific">[Ruminococcus] torques</name>
    <dbReference type="NCBI Taxonomy" id="33039"/>
    <lineage>
        <taxon>Bacteria</taxon>
        <taxon>Bacillati</taxon>
        <taxon>Bacillota</taxon>
        <taxon>Clostridia</taxon>
        <taxon>Lachnospirales</taxon>
        <taxon>Lachnospiraceae</taxon>
        <taxon>Mediterraneibacter</taxon>
    </lineage>
</organism>
<dbReference type="PANTHER" id="PTHR37477">
    <property type="entry name" value="COBALT-PRECORRIN-5A HYDROLASE"/>
    <property type="match status" value="1"/>
</dbReference>
<name>A0A174ZDL9_9FIRM</name>
<dbReference type="Proteomes" id="UP000078383">
    <property type="component" value="Unassembled WGS sequence"/>
</dbReference>
<dbReference type="SUPFAM" id="SSF159672">
    <property type="entry name" value="CbiG N-terminal domain-like"/>
    <property type="match status" value="1"/>
</dbReference>
<dbReference type="Pfam" id="PF11761">
    <property type="entry name" value="CbiG_mid"/>
    <property type="match status" value="1"/>
</dbReference>
<dbReference type="InterPro" id="IPR052553">
    <property type="entry name" value="CbiG_hydrolase"/>
</dbReference>
<reference evidence="4 5" key="1">
    <citation type="submission" date="2015-09" db="EMBL/GenBank/DDBJ databases">
        <authorList>
            <consortium name="Pathogen Informatics"/>
        </authorList>
    </citation>
    <scope>NUCLEOTIDE SEQUENCE [LARGE SCALE GENOMIC DNA]</scope>
    <source>
        <strain evidence="4 5">2789STDY5834889</strain>
    </source>
</reference>
<dbReference type="Gene3D" id="3.30.420.180">
    <property type="entry name" value="CobE/GbiG C-terminal domain"/>
    <property type="match status" value="1"/>
</dbReference>
<accession>A0A174ZDL9</accession>
<dbReference type="Pfam" id="PF11760">
    <property type="entry name" value="CbiG_N"/>
    <property type="match status" value="1"/>
</dbReference>
<dbReference type="AlphaFoldDB" id="A0A174ZDL9"/>
<dbReference type="Gene3D" id="3.40.50.11220">
    <property type="match status" value="1"/>
</dbReference>
<proteinExistence type="predicted"/>
<dbReference type="RefSeq" id="WP_055170814.1">
    <property type="nucleotide sequence ID" value="NZ_CZBX01000002.1"/>
</dbReference>
<dbReference type="EMBL" id="CZBX01000002">
    <property type="protein sequence ID" value="CUQ82121.1"/>
    <property type="molecule type" value="Genomic_DNA"/>
</dbReference>
<dbReference type="PANTHER" id="PTHR37477:SF1">
    <property type="entry name" value="COBALT-PRECORRIN-5A HYDROLASE"/>
    <property type="match status" value="1"/>
</dbReference>
<evidence type="ECO:0000313" key="5">
    <source>
        <dbReference type="Proteomes" id="UP000078383"/>
    </source>
</evidence>
<dbReference type="Pfam" id="PF01890">
    <property type="entry name" value="CbiG_C"/>
    <property type="match status" value="1"/>
</dbReference>
<dbReference type="GO" id="GO:0009236">
    <property type="term" value="P:cobalamin biosynthetic process"/>
    <property type="evidence" value="ECO:0007669"/>
    <property type="project" value="InterPro"/>
</dbReference>
<dbReference type="InterPro" id="IPR038029">
    <property type="entry name" value="GbiG_N_sf"/>
</dbReference>
<evidence type="ECO:0000259" key="3">
    <source>
        <dbReference type="Pfam" id="PF11761"/>
    </source>
</evidence>
<dbReference type="SUPFAM" id="SSF159664">
    <property type="entry name" value="CobE/GbiG C-terminal domain-like"/>
    <property type="match status" value="1"/>
</dbReference>
<feature type="domain" description="Cobalamin synthesis G N-terminal" evidence="2">
    <location>
        <begin position="57"/>
        <end position="132"/>
    </location>
</feature>
<dbReference type="InterPro" id="IPR021745">
    <property type="entry name" value="CbiG_mid"/>
</dbReference>
<dbReference type="InterPro" id="IPR002750">
    <property type="entry name" value="CobE/GbiG_C"/>
</dbReference>